<evidence type="ECO:0008006" key="3">
    <source>
        <dbReference type="Google" id="ProtNLM"/>
    </source>
</evidence>
<protein>
    <recommendedName>
        <fullName evidence="3">Ubiquitin-like protease family profile domain-containing protein</fullName>
    </recommendedName>
</protein>
<feature type="compositionally biased region" description="Basic and acidic residues" evidence="1">
    <location>
        <begin position="164"/>
        <end position="178"/>
    </location>
</feature>
<feature type="region of interest" description="Disordered" evidence="1">
    <location>
        <begin position="18"/>
        <end position="42"/>
    </location>
</feature>
<feature type="region of interest" description="Disordered" evidence="1">
    <location>
        <begin position="163"/>
        <end position="182"/>
    </location>
</feature>
<dbReference type="InterPro" id="IPR038765">
    <property type="entry name" value="Papain-like_cys_pep_sf"/>
</dbReference>
<dbReference type="EMBL" id="GBRH01211164">
    <property type="protein sequence ID" value="JAD86731.1"/>
    <property type="molecule type" value="Transcribed_RNA"/>
</dbReference>
<evidence type="ECO:0000313" key="2">
    <source>
        <dbReference type="EMBL" id="JAD86731.1"/>
    </source>
</evidence>
<reference evidence="2" key="1">
    <citation type="submission" date="2014-09" db="EMBL/GenBank/DDBJ databases">
        <authorList>
            <person name="Magalhaes I.L.F."/>
            <person name="Oliveira U."/>
            <person name="Santos F.R."/>
            <person name="Vidigal T.H.D.A."/>
            <person name="Brescovit A.D."/>
            <person name="Santos A.J."/>
        </authorList>
    </citation>
    <scope>NUCLEOTIDE SEQUENCE</scope>
    <source>
        <tissue evidence="2">Shoot tissue taken approximately 20 cm above the soil surface</tissue>
    </source>
</reference>
<dbReference type="Gene3D" id="3.40.395.10">
    <property type="entry name" value="Adenoviral Proteinase, Chain A"/>
    <property type="match status" value="1"/>
</dbReference>
<organism evidence="2">
    <name type="scientific">Arundo donax</name>
    <name type="common">Giant reed</name>
    <name type="synonym">Donax arundinaceus</name>
    <dbReference type="NCBI Taxonomy" id="35708"/>
    <lineage>
        <taxon>Eukaryota</taxon>
        <taxon>Viridiplantae</taxon>
        <taxon>Streptophyta</taxon>
        <taxon>Embryophyta</taxon>
        <taxon>Tracheophyta</taxon>
        <taxon>Spermatophyta</taxon>
        <taxon>Magnoliopsida</taxon>
        <taxon>Liliopsida</taxon>
        <taxon>Poales</taxon>
        <taxon>Poaceae</taxon>
        <taxon>PACMAD clade</taxon>
        <taxon>Arundinoideae</taxon>
        <taxon>Arundineae</taxon>
        <taxon>Arundo</taxon>
    </lineage>
</organism>
<dbReference type="AlphaFoldDB" id="A0A0A9DFX0"/>
<name>A0A0A9DFX0_ARUDO</name>
<dbReference type="SUPFAM" id="SSF54001">
    <property type="entry name" value="Cysteine proteinases"/>
    <property type="match status" value="1"/>
</dbReference>
<accession>A0A0A9DFX0</accession>
<feature type="region of interest" description="Disordered" evidence="1">
    <location>
        <begin position="122"/>
        <end position="151"/>
    </location>
</feature>
<reference evidence="2" key="2">
    <citation type="journal article" date="2015" name="Data Brief">
        <title>Shoot transcriptome of the giant reed, Arundo donax.</title>
        <authorList>
            <person name="Barrero R.A."/>
            <person name="Guerrero F.D."/>
            <person name="Moolhuijzen P."/>
            <person name="Goolsby J.A."/>
            <person name="Tidwell J."/>
            <person name="Bellgard S.E."/>
            <person name="Bellgard M.I."/>
        </authorList>
    </citation>
    <scope>NUCLEOTIDE SEQUENCE</scope>
    <source>
        <tissue evidence="2">Shoot tissue taken approximately 20 cm above the soil surface</tissue>
    </source>
</reference>
<evidence type="ECO:0000256" key="1">
    <source>
        <dbReference type="SAM" id="MobiDB-lite"/>
    </source>
</evidence>
<sequence length="452" mass="50321">MGVRFHAQIETILSGGLASNSDAEGGAGDGTRAQKMAPATGDQSVKANLTATVANGQGGCSASVMNQGEFEAPSFNLGIDFQTQSKFMDVCAAAAQDVANTGADVAALQADGRTECPVVSNDEVAPAHQKAPDLSSEAAHTGADGGASNERFGVLGGTPCSAKRKSDDHHWATPDQRIKSSTMSPSSYSKVLAYGEVFGRIIRGEELDVNIKPWDHESTDSPVLKKKIEASRLAKSPWFYGYSHKLCSRGVAESIFNRTMARTGDDLARHWVVHRSPRYIAISGTMLKETFSLMDLMSYDLFDLAVRRLVQLDRSMYGLSTGKVWRHILEFDFATLAQADEKTAFNKSIREQFYGPLVNYDIHRCRMIVVPAQLLQNWCCYFMDFKKNCIYIFDPLYKVKDLSFYDKLHTPIVDKIVDELDNCMQFFFDDWVVNWDKWERKYVMPALPESSW</sequence>
<proteinExistence type="predicted"/>